<dbReference type="EMBL" id="BFAA01000104">
    <property type="protein sequence ID" value="GCB66269.1"/>
    <property type="molecule type" value="Genomic_DNA"/>
</dbReference>
<comment type="caution">
    <text evidence="8">The sequence shown here is derived from an EMBL/GenBank/DDBJ whole genome shotgun (WGS) entry which is preliminary data.</text>
</comment>
<organism evidence="8 9">
    <name type="scientific">Scyliorhinus torazame</name>
    <name type="common">Cloudy catshark</name>
    <name type="synonym">Catulus torazame</name>
    <dbReference type="NCBI Taxonomy" id="75743"/>
    <lineage>
        <taxon>Eukaryota</taxon>
        <taxon>Metazoa</taxon>
        <taxon>Chordata</taxon>
        <taxon>Craniata</taxon>
        <taxon>Vertebrata</taxon>
        <taxon>Chondrichthyes</taxon>
        <taxon>Elasmobranchii</taxon>
        <taxon>Galeomorphii</taxon>
        <taxon>Galeoidea</taxon>
        <taxon>Carcharhiniformes</taxon>
        <taxon>Scyliorhinidae</taxon>
        <taxon>Scyliorhinus</taxon>
    </lineage>
</organism>
<dbReference type="SUPFAM" id="SSF47986">
    <property type="entry name" value="DEATH domain"/>
    <property type="match status" value="1"/>
</dbReference>
<feature type="compositionally biased region" description="Basic and acidic residues" evidence="5">
    <location>
        <begin position="13"/>
        <end position="26"/>
    </location>
</feature>
<accession>A0A401NZI1</accession>
<proteinExistence type="predicted"/>
<keyword evidence="4" id="KW-0391">Immunity</keyword>
<dbReference type="Pfam" id="PF00531">
    <property type="entry name" value="Death"/>
    <property type="match status" value="1"/>
</dbReference>
<keyword evidence="3" id="KW-0399">Innate immunity</keyword>
<dbReference type="Gene3D" id="1.10.533.10">
    <property type="entry name" value="Death Domain, Fas"/>
    <property type="match status" value="1"/>
</dbReference>
<feature type="domain" description="Death" evidence="6">
    <location>
        <begin position="459"/>
        <end position="520"/>
    </location>
</feature>
<dbReference type="CDD" id="cd01670">
    <property type="entry name" value="Death"/>
    <property type="match status" value="1"/>
</dbReference>
<feature type="domain" description="FIIND" evidence="7">
    <location>
        <begin position="111"/>
        <end position="388"/>
    </location>
</feature>
<evidence type="ECO:0000313" key="9">
    <source>
        <dbReference type="Proteomes" id="UP000288216"/>
    </source>
</evidence>
<evidence type="ECO:0008006" key="10">
    <source>
        <dbReference type="Google" id="ProtNLM"/>
    </source>
</evidence>
<feature type="compositionally biased region" description="Basic and acidic residues" evidence="5">
    <location>
        <begin position="48"/>
        <end position="57"/>
    </location>
</feature>
<dbReference type="InterPro" id="IPR025307">
    <property type="entry name" value="FIIND_dom"/>
</dbReference>
<evidence type="ECO:0000313" key="8">
    <source>
        <dbReference type="EMBL" id="GCB66269.1"/>
    </source>
</evidence>
<dbReference type="PANTHER" id="PTHR46985">
    <property type="entry name" value="NACHT, LRR AND PYD DOMAINS-CONTAINING PROTEIN 1"/>
    <property type="match status" value="1"/>
</dbReference>
<name>A0A401NZI1_SCYTO</name>
<gene>
    <name evidence="8" type="ORF">scyTo_0000567</name>
</gene>
<evidence type="ECO:0000256" key="2">
    <source>
        <dbReference type="ARBA" id="ARBA00022490"/>
    </source>
</evidence>
<dbReference type="GO" id="GO:0005829">
    <property type="term" value="C:cytosol"/>
    <property type="evidence" value="ECO:0007669"/>
    <property type="project" value="UniProtKB-SubCell"/>
</dbReference>
<dbReference type="AlphaFoldDB" id="A0A401NZI1"/>
<dbReference type="GO" id="GO:0007165">
    <property type="term" value="P:signal transduction"/>
    <property type="evidence" value="ECO:0007669"/>
    <property type="project" value="InterPro"/>
</dbReference>
<dbReference type="GO" id="GO:0045087">
    <property type="term" value="P:innate immune response"/>
    <property type="evidence" value="ECO:0007669"/>
    <property type="project" value="UniProtKB-KW"/>
</dbReference>
<dbReference type="InterPro" id="IPR011029">
    <property type="entry name" value="DEATH-like_dom_sf"/>
</dbReference>
<evidence type="ECO:0000256" key="1">
    <source>
        <dbReference type="ARBA" id="ARBA00004514"/>
    </source>
</evidence>
<dbReference type="PANTHER" id="PTHR46985:SF2">
    <property type="entry name" value="APOPTOSIS-ASSOCIATED SPECK-LIKE PROTEIN CONTAINING A CARD"/>
    <property type="match status" value="1"/>
</dbReference>
<dbReference type="InterPro" id="IPR051249">
    <property type="entry name" value="NLRP_Inflammasome"/>
</dbReference>
<evidence type="ECO:0000256" key="3">
    <source>
        <dbReference type="ARBA" id="ARBA00022588"/>
    </source>
</evidence>
<keyword evidence="2" id="KW-0963">Cytoplasm</keyword>
<dbReference type="PROSITE" id="PS50017">
    <property type="entry name" value="DEATH_DOMAIN"/>
    <property type="match status" value="1"/>
</dbReference>
<evidence type="ECO:0000259" key="6">
    <source>
        <dbReference type="PROSITE" id="PS50017"/>
    </source>
</evidence>
<sequence length="525" mass="59080">MVAHCLVEEMQASEEKTPLKDLKEENPDNSENSESGSDDEGSSVSEKSGSDADEKTAADGQPNDNPATEQAADGPYLQSPAPGACSTEETTINPPDADLYVKPSCPRCNCQTQNHNFEQVAPRQISKERFCLKLDHEGSYQCVATGLVFEVTDKVEIIYSVLSWYKYAAFLENKWKLCGPLFDVKSDPALLKRINFPHSLCLADHSPNLQFGILHIKNKKSEIEPTTDHSTTHVQWSVSSLSPVGPIFQTTSEAIQHHGVVLIYKVINNHQSLLFHVYMATNNDSVIKDITKAEKQKSVKIVKPTPCHKKLIIGKTYRLLSDPQAEIIPGEIEFLDMTPLKCKSYFEVYLEQPEDLQITLMDIDSGETMWTSKVRECDWANHYQNDQGKSRDINSNRRRKSNNDCSMEEISSKRPRCGETSTVLQTGQTCNKNIITEQQLMKFAEKVGSNWQIFAISCLDLQSQDIEKIKGEKEPPTVQIFKMLQTWKNKEMDNATPSNLQRKLTDANIEPEARILLAGFCNQQG</sequence>
<evidence type="ECO:0000256" key="4">
    <source>
        <dbReference type="ARBA" id="ARBA00022859"/>
    </source>
</evidence>
<dbReference type="OrthoDB" id="428577at2759"/>
<dbReference type="Proteomes" id="UP000288216">
    <property type="component" value="Unassembled WGS sequence"/>
</dbReference>
<dbReference type="OMA" id="LPPCEHC"/>
<comment type="subcellular location">
    <subcellularLocation>
        <location evidence="1">Cytoplasm</location>
        <location evidence="1">Cytosol</location>
    </subcellularLocation>
</comment>
<protein>
    <recommendedName>
        <fullName evidence="10">Death domain-containing protein</fullName>
    </recommendedName>
</protein>
<dbReference type="PROSITE" id="PS51830">
    <property type="entry name" value="FIIND"/>
    <property type="match status" value="1"/>
</dbReference>
<keyword evidence="9" id="KW-1185">Reference proteome</keyword>
<dbReference type="InterPro" id="IPR000488">
    <property type="entry name" value="Death_dom"/>
</dbReference>
<feature type="region of interest" description="Disordered" evidence="5">
    <location>
        <begin position="385"/>
        <end position="412"/>
    </location>
</feature>
<reference evidence="8 9" key="1">
    <citation type="journal article" date="2018" name="Nat. Ecol. Evol.">
        <title>Shark genomes provide insights into elasmobranch evolution and the origin of vertebrates.</title>
        <authorList>
            <person name="Hara Y"/>
            <person name="Yamaguchi K"/>
            <person name="Onimaru K"/>
            <person name="Kadota M"/>
            <person name="Koyanagi M"/>
            <person name="Keeley SD"/>
            <person name="Tatsumi K"/>
            <person name="Tanaka K"/>
            <person name="Motone F"/>
            <person name="Kageyama Y"/>
            <person name="Nozu R"/>
            <person name="Adachi N"/>
            <person name="Nishimura O"/>
            <person name="Nakagawa R"/>
            <person name="Tanegashima C"/>
            <person name="Kiyatake I"/>
            <person name="Matsumoto R"/>
            <person name="Murakumo K"/>
            <person name="Nishida K"/>
            <person name="Terakita A"/>
            <person name="Kuratani S"/>
            <person name="Sato K"/>
            <person name="Hyodo S Kuraku.S."/>
        </authorList>
    </citation>
    <scope>NUCLEOTIDE SEQUENCE [LARGE SCALE GENOMIC DNA]</scope>
</reference>
<evidence type="ECO:0000259" key="7">
    <source>
        <dbReference type="PROSITE" id="PS51830"/>
    </source>
</evidence>
<dbReference type="Pfam" id="PF13553">
    <property type="entry name" value="FIIND"/>
    <property type="match status" value="1"/>
</dbReference>
<dbReference type="Pfam" id="PF23679">
    <property type="entry name" value="UPA-FIIND"/>
    <property type="match status" value="1"/>
</dbReference>
<evidence type="ECO:0000256" key="5">
    <source>
        <dbReference type="SAM" id="MobiDB-lite"/>
    </source>
</evidence>
<feature type="region of interest" description="Disordered" evidence="5">
    <location>
        <begin position="1"/>
        <end position="92"/>
    </location>
</feature>